<organism evidence="2 3">
    <name type="scientific">Salinisphaera dokdonensis CL-ES53</name>
    <dbReference type="NCBI Taxonomy" id="1304272"/>
    <lineage>
        <taxon>Bacteria</taxon>
        <taxon>Pseudomonadati</taxon>
        <taxon>Pseudomonadota</taxon>
        <taxon>Gammaproteobacteria</taxon>
        <taxon>Salinisphaerales</taxon>
        <taxon>Salinisphaeraceae</taxon>
        <taxon>Salinisphaera</taxon>
    </lineage>
</organism>
<dbReference type="InterPro" id="IPR027417">
    <property type="entry name" value="P-loop_NTPase"/>
</dbReference>
<keyword evidence="3" id="KW-1185">Reference proteome</keyword>
<evidence type="ECO:0008006" key="4">
    <source>
        <dbReference type="Google" id="ProtNLM"/>
    </source>
</evidence>
<feature type="region of interest" description="Disordered" evidence="1">
    <location>
        <begin position="1"/>
        <end position="33"/>
    </location>
</feature>
<protein>
    <recommendedName>
        <fullName evidence="4">Sulfotransferase</fullName>
    </recommendedName>
</protein>
<reference evidence="2 3" key="1">
    <citation type="submission" date="2013-03" db="EMBL/GenBank/DDBJ databases">
        <title>Salinisphaera dokdonensis CL-ES53 Genome Sequencing.</title>
        <authorList>
            <person name="Li C."/>
            <person name="Lai Q."/>
            <person name="Shao Z."/>
        </authorList>
    </citation>
    <scope>NUCLEOTIDE SEQUENCE [LARGE SCALE GENOMIC DNA]</scope>
    <source>
        <strain evidence="2 3">CL-ES53</strain>
    </source>
</reference>
<dbReference type="Pfam" id="PF13469">
    <property type="entry name" value="Sulfotransfer_3"/>
    <property type="match status" value="1"/>
</dbReference>
<feature type="compositionally biased region" description="Basic and acidic residues" evidence="1">
    <location>
        <begin position="1"/>
        <end position="10"/>
    </location>
</feature>
<feature type="compositionally biased region" description="Basic and acidic residues" evidence="1">
    <location>
        <begin position="22"/>
        <end position="31"/>
    </location>
</feature>
<evidence type="ECO:0000313" key="3">
    <source>
        <dbReference type="Proteomes" id="UP001460888"/>
    </source>
</evidence>
<accession>A0ABV2B0W2</accession>
<evidence type="ECO:0000256" key="1">
    <source>
        <dbReference type="SAM" id="MobiDB-lite"/>
    </source>
</evidence>
<dbReference type="PANTHER" id="PTHR36451:SF1">
    <property type="entry name" value="OMEGA-HYDROXY-BETA-DIHYDROMENAQUINONE-9 SULFOTRANSFERASE STF3"/>
    <property type="match status" value="1"/>
</dbReference>
<dbReference type="EMBL" id="APND01000003">
    <property type="protein sequence ID" value="MES1929534.1"/>
    <property type="molecule type" value="Genomic_DNA"/>
</dbReference>
<name>A0ABV2B0W2_9GAMM</name>
<dbReference type="PANTHER" id="PTHR36451">
    <property type="entry name" value="PAPS-DEPENDENT SULFOTRANSFERASE STF3"/>
    <property type="match status" value="1"/>
</dbReference>
<dbReference type="RefSeq" id="WP_353111045.1">
    <property type="nucleotide sequence ID" value="NZ_APND01000003.1"/>
</dbReference>
<dbReference type="Gene3D" id="3.40.50.300">
    <property type="entry name" value="P-loop containing nucleotide triphosphate hydrolases"/>
    <property type="match status" value="1"/>
</dbReference>
<comment type="caution">
    <text evidence="2">The sequence shown here is derived from an EMBL/GenBank/DDBJ whole genome shotgun (WGS) entry which is preliminary data.</text>
</comment>
<sequence>MSDTENKPADEASTPSSSANESGERTARSRPSDAAIASFEVPTWIDRIGGWQHRHPRGAIRLGNFDTRMAGEAIEGVTIDAPIYVAGLARSGTTILLELLAEHPEVGTHQYRDFPPVFTPWLWDRWLARVPQADETAKERAHGDGIAVTSQSPEAFEEVLWMAFFPDTHDPRRSSVLDARTEQPEFERFYAEHIRKVLAIREARRYVAKGNYNLMRLQYLQKMFADARFVLPVRDPVWHIASLMKQQTLFEAGESEHPRALEHMRRVGHFEFGLDRRAINTGDRQTLERVEALWAEGREVEGWAHYWAMVYADIADRLDADPALKQAALIVRYEDMCTRSHEVLTGFYAHCGLEVDTETLDAAASRLRLPGYYKPAFSDEELATIREITGPVASRFGYA</sequence>
<evidence type="ECO:0000313" key="2">
    <source>
        <dbReference type="EMBL" id="MES1929534.1"/>
    </source>
</evidence>
<dbReference type="InterPro" id="IPR052736">
    <property type="entry name" value="Stf3_sulfotransferase"/>
</dbReference>
<proteinExistence type="predicted"/>
<gene>
    <name evidence="2" type="ORF">SADO_09769</name>
</gene>
<dbReference type="Proteomes" id="UP001460888">
    <property type="component" value="Unassembled WGS sequence"/>
</dbReference>
<dbReference type="SUPFAM" id="SSF52540">
    <property type="entry name" value="P-loop containing nucleoside triphosphate hydrolases"/>
    <property type="match status" value="1"/>
</dbReference>